<evidence type="ECO:0000256" key="1">
    <source>
        <dbReference type="SAM" id="Phobius"/>
    </source>
</evidence>
<evidence type="ECO:0000313" key="2">
    <source>
        <dbReference type="Proteomes" id="UP000095283"/>
    </source>
</evidence>
<evidence type="ECO:0000313" key="3">
    <source>
        <dbReference type="WBParaSite" id="Hba_08633"/>
    </source>
</evidence>
<reference evidence="3" key="1">
    <citation type="submission" date="2016-11" db="UniProtKB">
        <authorList>
            <consortium name="WormBaseParasite"/>
        </authorList>
    </citation>
    <scope>IDENTIFICATION</scope>
</reference>
<keyword evidence="1" id="KW-0812">Transmembrane</keyword>
<sequence length="143" mass="16129">MIFTTNESERHHEQELLKKEKETALVEVHGMDCEHSQIYVVQGLLELWILLLFFCILVEIILVIAAQIQTTSIIVVTYIFSLILVVLIIAFSLFTVGYSTNTFDITKYLLDYAVSLNGTNIKHIKQTTVLTCLGIPLNGLLTA</sequence>
<accession>A0A1I7WU26</accession>
<name>A0A1I7WU26_HETBA</name>
<keyword evidence="1" id="KW-0472">Membrane</keyword>
<dbReference type="Proteomes" id="UP000095283">
    <property type="component" value="Unplaced"/>
</dbReference>
<dbReference type="AlphaFoldDB" id="A0A1I7WU26"/>
<organism evidence="2 3">
    <name type="scientific">Heterorhabditis bacteriophora</name>
    <name type="common">Entomopathogenic nematode worm</name>
    <dbReference type="NCBI Taxonomy" id="37862"/>
    <lineage>
        <taxon>Eukaryota</taxon>
        <taxon>Metazoa</taxon>
        <taxon>Ecdysozoa</taxon>
        <taxon>Nematoda</taxon>
        <taxon>Chromadorea</taxon>
        <taxon>Rhabditida</taxon>
        <taxon>Rhabditina</taxon>
        <taxon>Rhabditomorpha</taxon>
        <taxon>Strongyloidea</taxon>
        <taxon>Heterorhabditidae</taxon>
        <taxon>Heterorhabditis</taxon>
    </lineage>
</organism>
<protein>
    <submittedName>
        <fullName evidence="3">Uncharacterized protein</fullName>
    </submittedName>
</protein>
<keyword evidence="1" id="KW-1133">Transmembrane helix</keyword>
<dbReference type="WBParaSite" id="Hba_08633">
    <property type="protein sequence ID" value="Hba_08633"/>
    <property type="gene ID" value="Hba_08633"/>
</dbReference>
<keyword evidence="2" id="KW-1185">Reference proteome</keyword>
<feature type="transmembrane region" description="Helical" evidence="1">
    <location>
        <begin position="47"/>
        <end position="66"/>
    </location>
</feature>
<feature type="transmembrane region" description="Helical" evidence="1">
    <location>
        <begin position="73"/>
        <end position="94"/>
    </location>
</feature>
<proteinExistence type="predicted"/>